<feature type="transmembrane region" description="Helical" evidence="2">
    <location>
        <begin position="179"/>
        <end position="199"/>
    </location>
</feature>
<dbReference type="InterPro" id="IPR045339">
    <property type="entry name" value="DUF6534"/>
</dbReference>
<evidence type="ECO:0000256" key="2">
    <source>
        <dbReference type="SAM" id="Phobius"/>
    </source>
</evidence>
<dbReference type="Pfam" id="PF20152">
    <property type="entry name" value="DUF6534"/>
    <property type="match status" value="1"/>
</dbReference>
<feature type="transmembrane region" description="Helical" evidence="2">
    <location>
        <begin position="67"/>
        <end position="88"/>
    </location>
</feature>
<sequence length="345" mass="37623">MFGLVLACAVLNGQIIHFYLLKNFGNFLAATQIAKEVSVLTLLSILVTVIGDLCFASRIWRLRRVHVGIIGLIVLTAIACLVSGAVLINQVLKVPFVTSLASSKDKTAVAIINFMAAASQAISTFALWYSFKAHMDEASNTPQSVLQRLSRGVLFRGGILTLSQLLIAILYLARPDRLWWTPIHQMLAPFYYITTVAMLNKRRVSSVSSASQNTDADLDFPMMSDIKRHDSALSGTRHRSLITDGDPFANHGRPTPFLDLHPSDSRGSGKLANREMDQPLTSADLLTVSTGYPSSTATPSSSNGSGSDSKGKEREKERESHDDPFVIQKIRKLPAVPGAAMLVNR</sequence>
<keyword evidence="2" id="KW-1133">Transmembrane helix</keyword>
<evidence type="ECO:0000313" key="5">
    <source>
        <dbReference type="Proteomes" id="UP001465976"/>
    </source>
</evidence>
<feature type="domain" description="DUF6534" evidence="3">
    <location>
        <begin position="117"/>
        <end position="203"/>
    </location>
</feature>
<name>A0ABR3FDB0_9AGAR</name>
<feature type="transmembrane region" description="Helical" evidence="2">
    <location>
        <begin position="108"/>
        <end position="131"/>
    </location>
</feature>
<evidence type="ECO:0000259" key="3">
    <source>
        <dbReference type="Pfam" id="PF20152"/>
    </source>
</evidence>
<reference evidence="4 5" key="1">
    <citation type="submission" date="2024-02" db="EMBL/GenBank/DDBJ databases">
        <title>A draft genome for the cacao thread blight pathogen Marasmius crinis-equi.</title>
        <authorList>
            <person name="Cohen S.P."/>
            <person name="Baruah I.K."/>
            <person name="Amoako-Attah I."/>
            <person name="Bukari Y."/>
            <person name="Meinhardt L.W."/>
            <person name="Bailey B.A."/>
        </authorList>
    </citation>
    <scope>NUCLEOTIDE SEQUENCE [LARGE SCALE GENOMIC DNA]</scope>
    <source>
        <strain evidence="4 5">GH-76</strain>
    </source>
</reference>
<feature type="compositionally biased region" description="Low complexity" evidence="1">
    <location>
        <begin position="289"/>
        <end position="308"/>
    </location>
</feature>
<keyword evidence="2" id="KW-0472">Membrane</keyword>
<feature type="compositionally biased region" description="Basic and acidic residues" evidence="1">
    <location>
        <begin position="309"/>
        <end position="324"/>
    </location>
</feature>
<feature type="transmembrane region" description="Helical" evidence="2">
    <location>
        <begin position="152"/>
        <end position="173"/>
    </location>
</feature>
<feature type="region of interest" description="Disordered" evidence="1">
    <location>
        <begin position="288"/>
        <end position="326"/>
    </location>
</feature>
<feature type="transmembrane region" description="Helical" evidence="2">
    <location>
        <begin position="37"/>
        <end position="55"/>
    </location>
</feature>
<evidence type="ECO:0000256" key="1">
    <source>
        <dbReference type="SAM" id="MobiDB-lite"/>
    </source>
</evidence>
<gene>
    <name evidence="4" type="ORF">V5O48_008830</name>
</gene>
<protein>
    <recommendedName>
        <fullName evidence="3">DUF6534 domain-containing protein</fullName>
    </recommendedName>
</protein>
<evidence type="ECO:0000313" key="4">
    <source>
        <dbReference type="EMBL" id="KAL0573127.1"/>
    </source>
</evidence>
<proteinExistence type="predicted"/>
<keyword evidence="5" id="KW-1185">Reference proteome</keyword>
<dbReference type="EMBL" id="JBAHYK010000540">
    <property type="protein sequence ID" value="KAL0573127.1"/>
    <property type="molecule type" value="Genomic_DNA"/>
</dbReference>
<organism evidence="4 5">
    <name type="scientific">Marasmius crinis-equi</name>
    <dbReference type="NCBI Taxonomy" id="585013"/>
    <lineage>
        <taxon>Eukaryota</taxon>
        <taxon>Fungi</taxon>
        <taxon>Dikarya</taxon>
        <taxon>Basidiomycota</taxon>
        <taxon>Agaricomycotina</taxon>
        <taxon>Agaricomycetes</taxon>
        <taxon>Agaricomycetidae</taxon>
        <taxon>Agaricales</taxon>
        <taxon>Marasmiineae</taxon>
        <taxon>Marasmiaceae</taxon>
        <taxon>Marasmius</taxon>
    </lineage>
</organism>
<dbReference type="Proteomes" id="UP001465976">
    <property type="component" value="Unassembled WGS sequence"/>
</dbReference>
<comment type="caution">
    <text evidence="4">The sequence shown here is derived from an EMBL/GenBank/DDBJ whole genome shotgun (WGS) entry which is preliminary data.</text>
</comment>
<feature type="region of interest" description="Disordered" evidence="1">
    <location>
        <begin position="231"/>
        <end position="272"/>
    </location>
</feature>
<keyword evidence="2" id="KW-0812">Transmembrane</keyword>
<accession>A0ABR3FDB0</accession>